<keyword evidence="9 11" id="KW-0472">Membrane</keyword>
<feature type="transmembrane region" description="Helical" evidence="11">
    <location>
        <begin position="155"/>
        <end position="178"/>
    </location>
</feature>
<evidence type="ECO:0000256" key="1">
    <source>
        <dbReference type="ARBA" id="ARBA00004477"/>
    </source>
</evidence>
<dbReference type="InterPro" id="IPR000133">
    <property type="entry name" value="ER_ret_rcpt"/>
</dbReference>
<evidence type="ECO:0000256" key="10">
    <source>
        <dbReference type="ARBA" id="ARBA00023170"/>
    </source>
</evidence>
<comment type="caution">
    <text evidence="12">The sequence shown here is derived from an EMBL/GenBank/DDBJ whole genome shotgun (WGS) entry which is preliminary data.</text>
</comment>
<dbReference type="EMBL" id="CAUJNA010000480">
    <property type="protein sequence ID" value="CAJ1377676.1"/>
    <property type="molecule type" value="Genomic_DNA"/>
</dbReference>
<keyword evidence="10" id="KW-0675">Receptor</keyword>
<evidence type="ECO:0000256" key="6">
    <source>
        <dbReference type="ARBA" id="ARBA00022892"/>
    </source>
</evidence>
<dbReference type="GO" id="GO:0046923">
    <property type="term" value="F:ER retention sequence binding"/>
    <property type="evidence" value="ECO:0007669"/>
    <property type="project" value="InterPro"/>
</dbReference>
<dbReference type="GO" id="GO:0006621">
    <property type="term" value="P:protein retention in ER lumen"/>
    <property type="evidence" value="ECO:0007669"/>
    <property type="project" value="InterPro"/>
</dbReference>
<dbReference type="PANTHER" id="PTHR10585">
    <property type="entry name" value="ER LUMEN PROTEIN RETAINING RECEPTOR"/>
    <property type="match status" value="1"/>
</dbReference>
<gene>
    <name evidence="12" type="ORF">EVOR1521_LOCUS6407</name>
</gene>
<comment type="similarity">
    <text evidence="2">Belongs to the ERD2 family.</text>
</comment>
<keyword evidence="13" id="KW-1185">Reference proteome</keyword>
<evidence type="ECO:0000313" key="13">
    <source>
        <dbReference type="Proteomes" id="UP001178507"/>
    </source>
</evidence>
<name>A0AA36HZ02_9DINO</name>
<comment type="subcellular location">
    <subcellularLocation>
        <location evidence="1">Endoplasmic reticulum membrane</location>
        <topology evidence="1">Multi-pass membrane protein</topology>
    </subcellularLocation>
</comment>
<organism evidence="12 13">
    <name type="scientific">Effrenium voratum</name>
    <dbReference type="NCBI Taxonomy" id="2562239"/>
    <lineage>
        <taxon>Eukaryota</taxon>
        <taxon>Sar</taxon>
        <taxon>Alveolata</taxon>
        <taxon>Dinophyceae</taxon>
        <taxon>Suessiales</taxon>
        <taxon>Symbiodiniaceae</taxon>
        <taxon>Effrenium</taxon>
    </lineage>
</organism>
<evidence type="ECO:0000256" key="9">
    <source>
        <dbReference type="ARBA" id="ARBA00023136"/>
    </source>
</evidence>
<evidence type="ECO:0000256" key="11">
    <source>
        <dbReference type="SAM" id="Phobius"/>
    </source>
</evidence>
<evidence type="ECO:0000256" key="5">
    <source>
        <dbReference type="ARBA" id="ARBA00022824"/>
    </source>
</evidence>
<keyword evidence="8 11" id="KW-1133">Transmembrane helix</keyword>
<keyword evidence="6" id="KW-0931">ER-Golgi transport</keyword>
<dbReference type="Pfam" id="PF00810">
    <property type="entry name" value="ER_lumen_recept"/>
    <property type="match status" value="1"/>
</dbReference>
<evidence type="ECO:0000256" key="4">
    <source>
        <dbReference type="ARBA" id="ARBA00022692"/>
    </source>
</evidence>
<evidence type="ECO:0000313" key="12">
    <source>
        <dbReference type="EMBL" id="CAJ1377676.1"/>
    </source>
</evidence>
<feature type="transmembrane region" description="Helical" evidence="11">
    <location>
        <begin position="108"/>
        <end position="135"/>
    </location>
</feature>
<dbReference type="Proteomes" id="UP001178507">
    <property type="component" value="Unassembled WGS sequence"/>
</dbReference>
<keyword evidence="3" id="KW-0813">Transport</keyword>
<dbReference type="PRINTS" id="PR00660">
    <property type="entry name" value="ERLUMENR"/>
</dbReference>
<evidence type="ECO:0000256" key="2">
    <source>
        <dbReference type="ARBA" id="ARBA00010120"/>
    </source>
</evidence>
<accession>A0AA36HZ02</accession>
<feature type="transmembrane region" description="Helical" evidence="11">
    <location>
        <begin position="79"/>
        <end position="96"/>
    </location>
</feature>
<keyword evidence="4 11" id="KW-0812">Transmembrane</keyword>
<keyword evidence="5" id="KW-0256">Endoplasmic reticulum</keyword>
<evidence type="ECO:0000256" key="7">
    <source>
        <dbReference type="ARBA" id="ARBA00022927"/>
    </source>
</evidence>
<dbReference type="AlphaFoldDB" id="A0AA36HZ02"/>
<dbReference type="GO" id="GO:0016192">
    <property type="term" value="P:vesicle-mediated transport"/>
    <property type="evidence" value="ECO:0007669"/>
    <property type="project" value="UniProtKB-KW"/>
</dbReference>
<proteinExistence type="inferred from homology"/>
<dbReference type="GO" id="GO:0015031">
    <property type="term" value="P:protein transport"/>
    <property type="evidence" value="ECO:0007669"/>
    <property type="project" value="UniProtKB-KW"/>
</dbReference>
<protein>
    <submittedName>
        <fullName evidence="12">Uncharacterized protein</fullName>
    </submittedName>
</protein>
<keyword evidence="7" id="KW-0653">Protein transport</keyword>
<evidence type="ECO:0000256" key="8">
    <source>
        <dbReference type="ARBA" id="ARBA00022989"/>
    </source>
</evidence>
<dbReference type="GO" id="GO:0005789">
    <property type="term" value="C:endoplasmic reticulum membrane"/>
    <property type="evidence" value="ECO:0007669"/>
    <property type="project" value="UniProtKB-SubCell"/>
</dbReference>
<reference evidence="12" key="1">
    <citation type="submission" date="2023-08" db="EMBL/GenBank/DDBJ databases">
        <authorList>
            <person name="Chen Y."/>
            <person name="Shah S."/>
            <person name="Dougan E. K."/>
            <person name="Thang M."/>
            <person name="Chan C."/>
        </authorList>
    </citation>
    <scope>NUCLEOTIDE SEQUENCE</scope>
</reference>
<evidence type="ECO:0000256" key="3">
    <source>
        <dbReference type="ARBA" id="ARBA00022448"/>
    </source>
</evidence>
<sequence>MASSTDITITGPSGNAYRFAGDYLHDAALTLLVCHACCCGQSVAGLSARTQWMYLTLYVSRYLDLLDHQQAPYLVVHKLGYIGATVMALLCFHFFSKTYQKDADTCPAWAIALLMLMVAFCLTADSTVIEILWTWSQLLEGFAMVPQYVCSYRNAKAGLADSCGVSAWICLMGAYKFCYMLNWMHKKSRIQWYWDPNSWLCGIVNCSFFVDYVLFRLVNVSCLRRLTLACDDGLHVVGEELQNRLGGCLLSPGQRASK</sequence>